<accession>A0A1F8FSY8</accession>
<organism evidence="1 2">
    <name type="scientific">Candidatus Yanofskybacteria bacterium RIFCSPHIGHO2_02_FULL_43_22</name>
    <dbReference type="NCBI Taxonomy" id="1802681"/>
    <lineage>
        <taxon>Bacteria</taxon>
        <taxon>Candidatus Yanofskyibacteriota</taxon>
    </lineage>
</organism>
<sequence length="67" mass="8054">MVIPDEDIISFQELYKKHFGKEISREDAYEQGIKLLRLMSLVYKPMTEEEFSRIQERRKIPLPIPTE</sequence>
<proteinExistence type="predicted"/>
<dbReference type="Proteomes" id="UP000176581">
    <property type="component" value="Unassembled WGS sequence"/>
</dbReference>
<reference evidence="1 2" key="1">
    <citation type="journal article" date="2016" name="Nat. Commun.">
        <title>Thousands of microbial genomes shed light on interconnected biogeochemical processes in an aquifer system.</title>
        <authorList>
            <person name="Anantharaman K."/>
            <person name="Brown C.T."/>
            <person name="Hug L.A."/>
            <person name="Sharon I."/>
            <person name="Castelle C.J."/>
            <person name="Probst A.J."/>
            <person name="Thomas B.C."/>
            <person name="Singh A."/>
            <person name="Wilkins M.J."/>
            <person name="Karaoz U."/>
            <person name="Brodie E.L."/>
            <person name="Williams K.H."/>
            <person name="Hubbard S.S."/>
            <person name="Banfield J.F."/>
        </authorList>
    </citation>
    <scope>NUCLEOTIDE SEQUENCE [LARGE SCALE GENOMIC DNA]</scope>
</reference>
<comment type="caution">
    <text evidence="1">The sequence shown here is derived from an EMBL/GenBank/DDBJ whole genome shotgun (WGS) entry which is preliminary data.</text>
</comment>
<dbReference type="AlphaFoldDB" id="A0A1F8FSY8"/>
<gene>
    <name evidence="1" type="ORF">A3J47_00205</name>
</gene>
<evidence type="ECO:0000313" key="1">
    <source>
        <dbReference type="EMBL" id="OGN15536.1"/>
    </source>
</evidence>
<name>A0A1F8FSY8_9BACT</name>
<protein>
    <submittedName>
        <fullName evidence="1">Uncharacterized protein</fullName>
    </submittedName>
</protein>
<evidence type="ECO:0000313" key="2">
    <source>
        <dbReference type="Proteomes" id="UP000176581"/>
    </source>
</evidence>
<dbReference type="EMBL" id="MGJV01000008">
    <property type="protein sequence ID" value="OGN15536.1"/>
    <property type="molecule type" value="Genomic_DNA"/>
</dbReference>